<evidence type="ECO:0000256" key="3">
    <source>
        <dbReference type="ARBA" id="ARBA00022989"/>
    </source>
</evidence>
<feature type="transmembrane region" description="Helical" evidence="6">
    <location>
        <begin position="286"/>
        <end position="304"/>
    </location>
</feature>
<gene>
    <name evidence="8" type="ORF">LO55_3498</name>
</gene>
<feature type="transmembrane region" description="Helical" evidence="6">
    <location>
        <begin position="415"/>
        <end position="439"/>
    </location>
</feature>
<feature type="transmembrane region" description="Helical" evidence="6">
    <location>
        <begin position="61"/>
        <end position="79"/>
    </location>
</feature>
<protein>
    <submittedName>
        <fullName evidence="8">O-Antigen ligase family protein</fullName>
    </submittedName>
</protein>
<feature type="transmembrane region" description="Helical" evidence="6">
    <location>
        <begin position="310"/>
        <end position="326"/>
    </location>
</feature>
<feature type="transmembrane region" description="Helical" evidence="6">
    <location>
        <begin position="34"/>
        <end position="55"/>
    </location>
</feature>
<evidence type="ECO:0000256" key="2">
    <source>
        <dbReference type="ARBA" id="ARBA00022692"/>
    </source>
</evidence>
<dbReference type="EMBL" id="JRYB01000001">
    <property type="protein sequence ID" value="OIJ42659.1"/>
    <property type="molecule type" value="Genomic_DNA"/>
</dbReference>
<evidence type="ECO:0000259" key="7">
    <source>
        <dbReference type="Pfam" id="PF04932"/>
    </source>
</evidence>
<feature type="compositionally biased region" description="Low complexity" evidence="5">
    <location>
        <begin position="16"/>
        <end position="25"/>
    </location>
</feature>
<feature type="transmembrane region" description="Helical" evidence="6">
    <location>
        <begin position="115"/>
        <end position="133"/>
    </location>
</feature>
<dbReference type="InterPro" id="IPR007016">
    <property type="entry name" value="O-antigen_ligase-rel_domated"/>
</dbReference>
<evidence type="ECO:0000256" key="5">
    <source>
        <dbReference type="SAM" id="MobiDB-lite"/>
    </source>
</evidence>
<feature type="transmembrane region" description="Helical" evidence="6">
    <location>
        <begin position="185"/>
        <end position="209"/>
    </location>
</feature>
<feature type="region of interest" description="Disordered" evidence="5">
    <location>
        <begin position="1"/>
        <end position="25"/>
    </location>
</feature>
<dbReference type="InterPro" id="IPR051533">
    <property type="entry name" value="WaaL-like"/>
</dbReference>
<evidence type="ECO:0000256" key="1">
    <source>
        <dbReference type="ARBA" id="ARBA00004141"/>
    </source>
</evidence>
<dbReference type="PANTHER" id="PTHR37422">
    <property type="entry name" value="TEICHURONIC ACID BIOSYNTHESIS PROTEIN TUAE"/>
    <property type="match status" value="1"/>
</dbReference>
<comment type="subcellular location">
    <subcellularLocation>
        <location evidence="1">Membrane</location>
        <topology evidence="1">Multi-pass membrane protein</topology>
    </subcellularLocation>
</comment>
<dbReference type="RefSeq" id="WP_071362412.1">
    <property type="nucleotide sequence ID" value="NZ_JRYB01000001.1"/>
</dbReference>
<dbReference type="GO" id="GO:0016874">
    <property type="term" value="F:ligase activity"/>
    <property type="evidence" value="ECO:0007669"/>
    <property type="project" value="UniProtKB-KW"/>
</dbReference>
<dbReference type="Pfam" id="PF04932">
    <property type="entry name" value="Wzy_C"/>
    <property type="match status" value="1"/>
</dbReference>
<feature type="transmembrane region" description="Helical" evidence="6">
    <location>
        <begin position="258"/>
        <end position="279"/>
    </location>
</feature>
<evidence type="ECO:0000256" key="4">
    <source>
        <dbReference type="ARBA" id="ARBA00023136"/>
    </source>
</evidence>
<feature type="transmembrane region" description="Helical" evidence="6">
    <location>
        <begin position="451"/>
        <end position="473"/>
    </location>
</feature>
<keyword evidence="8" id="KW-0436">Ligase</keyword>
<evidence type="ECO:0000313" key="8">
    <source>
        <dbReference type="EMBL" id="OIJ42659.1"/>
    </source>
</evidence>
<feature type="transmembrane region" description="Helical" evidence="6">
    <location>
        <begin position="86"/>
        <end position="103"/>
    </location>
</feature>
<keyword evidence="3 6" id="KW-1133">Transmembrane helix</keyword>
<comment type="caution">
    <text evidence="8">The sequence shown here is derived from an EMBL/GenBank/DDBJ whole genome shotgun (WGS) entry which is preliminary data.</text>
</comment>
<feature type="domain" description="O-antigen ligase-related" evidence="7">
    <location>
        <begin position="295"/>
        <end position="430"/>
    </location>
</feature>
<dbReference type="Proteomes" id="UP000180246">
    <property type="component" value="Unassembled WGS sequence"/>
</dbReference>
<keyword evidence="4 6" id="KW-0472">Membrane</keyword>
<evidence type="ECO:0000256" key="6">
    <source>
        <dbReference type="SAM" id="Phobius"/>
    </source>
</evidence>
<sequence>MNDPIAPPRSPPLPASTPASAARPPGAARPAGPALVYLACLGAALVVGMACEFLGGVRAAAVLGAGVVALLGAGVVALLGMRDFRVLAVAVAFLLPYVPTWFLSEGVAGQSGQRIVALVMLLTLMSVACGHALDPWRIRYPRWRPAFLAYVAMVVFAALNGARSASAIPEYFRVLEVVVETTPLGYLKVSLFVPMLVIAGCAFMGLLAANVRDPRWLLLPVLSSAVLLAVLVCLFALHGASAGADLAQQESRSALSALGLHANELGLLLNMALALALCALGTTGRATARAALALACLVLMAGVLMTFSRGAFLGLGVVILYALATVRGRNWPVWVLVALALVVALSSDSLAQRALHGIGGGDLDLLSSGRIDAIWLPLLPEILDHPILGAGHASILWSQAAQARTILPVGHPHSAYLGALLDVGIVGSVLTALFFAHAWRLLRRAARQAGGAALAGFFGGGAACILLLLVQGLTDDSFMPSFTHVYFWLCYGAAVGTLARARCAAAQPAPVRGRPAEEERA</sequence>
<name>A0A1S2NCF4_9BURK</name>
<feature type="transmembrane region" description="Helical" evidence="6">
    <location>
        <begin position="145"/>
        <end position="165"/>
    </location>
</feature>
<dbReference type="AlphaFoldDB" id="A0A1S2NCF4"/>
<dbReference type="PANTHER" id="PTHR37422:SF13">
    <property type="entry name" value="LIPOPOLYSACCHARIDE BIOSYNTHESIS PROTEIN PA4999-RELATED"/>
    <property type="match status" value="1"/>
</dbReference>
<feature type="transmembrane region" description="Helical" evidence="6">
    <location>
        <begin position="216"/>
        <end position="238"/>
    </location>
</feature>
<feature type="transmembrane region" description="Helical" evidence="6">
    <location>
        <begin position="333"/>
        <end position="351"/>
    </location>
</feature>
<organism evidence="8 9">
    <name type="scientific">Massilia timonae</name>
    <dbReference type="NCBI Taxonomy" id="47229"/>
    <lineage>
        <taxon>Bacteria</taxon>
        <taxon>Pseudomonadati</taxon>
        <taxon>Pseudomonadota</taxon>
        <taxon>Betaproteobacteria</taxon>
        <taxon>Burkholderiales</taxon>
        <taxon>Oxalobacteraceae</taxon>
        <taxon>Telluria group</taxon>
        <taxon>Massilia</taxon>
    </lineage>
</organism>
<reference evidence="8 9" key="1">
    <citation type="submission" date="2014-10" db="EMBL/GenBank/DDBJ databases">
        <authorList>
            <person name="Seo M.-J."/>
            <person name="Seok Y.J."/>
            <person name="Cha I.-T."/>
        </authorList>
    </citation>
    <scope>NUCLEOTIDE SEQUENCE [LARGE SCALE GENOMIC DNA]</scope>
    <source>
        <strain evidence="8 9">NEU</strain>
    </source>
</reference>
<feature type="compositionally biased region" description="Pro residues" evidence="5">
    <location>
        <begin position="1"/>
        <end position="15"/>
    </location>
</feature>
<keyword evidence="2 6" id="KW-0812">Transmembrane</keyword>
<feature type="transmembrane region" description="Helical" evidence="6">
    <location>
        <begin position="485"/>
        <end position="505"/>
    </location>
</feature>
<dbReference type="GO" id="GO:0016020">
    <property type="term" value="C:membrane"/>
    <property type="evidence" value="ECO:0007669"/>
    <property type="project" value="UniProtKB-SubCell"/>
</dbReference>
<accession>A0A1S2NCF4</accession>
<evidence type="ECO:0000313" key="9">
    <source>
        <dbReference type="Proteomes" id="UP000180246"/>
    </source>
</evidence>
<proteinExistence type="predicted"/>